<dbReference type="EMBL" id="UIGB01000001">
    <property type="protein sequence ID" value="SUU86765.1"/>
    <property type="molecule type" value="Genomic_DNA"/>
</dbReference>
<dbReference type="Pfam" id="PF00702">
    <property type="entry name" value="Hydrolase"/>
    <property type="match status" value="1"/>
</dbReference>
<dbReference type="OrthoDB" id="9800058at2"/>
<dbReference type="AlphaFoldDB" id="A0A380WF78"/>
<dbReference type="InterPro" id="IPR044999">
    <property type="entry name" value="CbbY-like"/>
</dbReference>
<proteinExistence type="predicted"/>
<dbReference type="RefSeq" id="WP_002717588.1">
    <property type="nucleotide sequence ID" value="NZ_UFSI01000001.1"/>
</dbReference>
<dbReference type="InterPro" id="IPR006439">
    <property type="entry name" value="HAD-SF_hydro_IA"/>
</dbReference>
<dbReference type="SFLD" id="SFLDG01129">
    <property type="entry name" value="C1.5:_HAD__Beta-PGM__Phosphata"/>
    <property type="match status" value="1"/>
</dbReference>
<dbReference type="SFLD" id="SFLDS00003">
    <property type="entry name" value="Haloacid_Dehalogenase"/>
    <property type="match status" value="1"/>
</dbReference>
<dbReference type="PANTHER" id="PTHR42896:SF2">
    <property type="entry name" value="CBBY-LIKE PROTEIN"/>
    <property type="match status" value="1"/>
</dbReference>
<dbReference type="InterPro" id="IPR023214">
    <property type="entry name" value="HAD_sf"/>
</dbReference>
<keyword evidence="1" id="KW-0378">Hydrolase</keyword>
<dbReference type="Gene3D" id="1.10.150.240">
    <property type="entry name" value="Putative phosphatase, domain 2"/>
    <property type="match status" value="1"/>
</dbReference>
<evidence type="ECO:0000313" key="1">
    <source>
        <dbReference type="EMBL" id="SUU86765.1"/>
    </source>
</evidence>
<name>A0A380WF78_AFIFE</name>
<dbReference type="PANTHER" id="PTHR42896">
    <property type="entry name" value="XYLULOSE-1,5-BISPHOSPHATE (XUBP) PHOSPHATASE"/>
    <property type="match status" value="1"/>
</dbReference>
<dbReference type="SUPFAM" id="SSF56784">
    <property type="entry name" value="HAD-like"/>
    <property type="match status" value="1"/>
</dbReference>
<dbReference type="Gene3D" id="3.40.50.1000">
    <property type="entry name" value="HAD superfamily/HAD-like"/>
    <property type="match status" value="1"/>
</dbReference>
<reference evidence="1 2" key="1">
    <citation type="submission" date="2018-06" db="EMBL/GenBank/DDBJ databases">
        <authorList>
            <consortium name="Pathogen Informatics"/>
            <person name="Doyle S."/>
        </authorList>
    </citation>
    <scope>NUCLEOTIDE SEQUENCE [LARGE SCALE GENOMIC DNA]</scope>
    <source>
        <strain evidence="1 2">NCTC12722</strain>
    </source>
</reference>
<dbReference type="InterPro" id="IPR036412">
    <property type="entry name" value="HAD-like_sf"/>
</dbReference>
<dbReference type="PRINTS" id="PR00413">
    <property type="entry name" value="HADHALOGNASE"/>
</dbReference>
<gene>
    <name evidence="1" type="primary">yqaB</name>
    <name evidence="1" type="ORF">NCTC12722_03997</name>
</gene>
<sequence length="229" mass="25026">MKRFAALIFDVDGTLAETEEIHRRAFNESFAHFGLDWHWSVALYAELLLVTGGKERMRHFAAQEGKPLSDLTDGRLAELHRYKTTRFGELIAAGACALRPGVVELLNVARARNQRLAIATTTSRDNVDALLRATLGERGLGLFDPIVAGEDVVDKKPAPDVYLKALDLLGLPACECLAIEDSRNGLISALAAGIPVLITRSAYFRHETFDGAFAVVESLTELAGRQLIP</sequence>
<dbReference type="EC" id="3.1.3.-" evidence="1"/>
<accession>A0A380WF78</accession>
<dbReference type="NCBIfam" id="TIGR01509">
    <property type="entry name" value="HAD-SF-IA-v3"/>
    <property type="match status" value="1"/>
</dbReference>
<protein>
    <submittedName>
        <fullName evidence="1">Phosphatase YqaB</fullName>
        <ecNumber evidence="1">3.1.3.-</ecNumber>
    </submittedName>
</protein>
<evidence type="ECO:0000313" key="2">
    <source>
        <dbReference type="Proteomes" id="UP000254343"/>
    </source>
</evidence>
<organism evidence="1 2">
    <name type="scientific">Afipia felis</name>
    <name type="common">Cat scratch disease bacillus</name>
    <dbReference type="NCBI Taxonomy" id="1035"/>
    <lineage>
        <taxon>Bacteria</taxon>
        <taxon>Pseudomonadati</taxon>
        <taxon>Pseudomonadota</taxon>
        <taxon>Alphaproteobacteria</taxon>
        <taxon>Hyphomicrobiales</taxon>
        <taxon>Nitrobacteraceae</taxon>
        <taxon>Afipia</taxon>
    </lineage>
</organism>
<dbReference type="GO" id="GO:0016787">
    <property type="term" value="F:hydrolase activity"/>
    <property type="evidence" value="ECO:0007669"/>
    <property type="project" value="UniProtKB-KW"/>
</dbReference>
<dbReference type="InterPro" id="IPR023198">
    <property type="entry name" value="PGP-like_dom2"/>
</dbReference>
<dbReference type="Proteomes" id="UP000254343">
    <property type="component" value="Unassembled WGS sequence"/>
</dbReference>
<dbReference type="CDD" id="cd07528">
    <property type="entry name" value="HAD_CbbY-like"/>
    <property type="match status" value="1"/>
</dbReference>